<dbReference type="Gene3D" id="1.10.510.10">
    <property type="entry name" value="Transferase(Phosphotransferase) domain 1"/>
    <property type="match status" value="1"/>
</dbReference>
<gene>
    <name evidence="6" type="ORF">RGQ29_004383</name>
</gene>
<dbReference type="InterPro" id="IPR005749">
    <property type="entry name" value="Ribosomal_uL15_bac-type"/>
</dbReference>
<dbReference type="SUPFAM" id="SSF56112">
    <property type="entry name" value="Protein kinase-like (PK-like)"/>
    <property type="match status" value="1"/>
</dbReference>
<dbReference type="GO" id="GO:0006412">
    <property type="term" value="P:translation"/>
    <property type="evidence" value="ECO:0007669"/>
    <property type="project" value="InterPro"/>
</dbReference>
<organism evidence="6 7">
    <name type="scientific">Quercus rubra</name>
    <name type="common">Northern red oak</name>
    <name type="synonym">Quercus borealis</name>
    <dbReference type="NCBI Taxonomy" id="3512"/>
    <lineage>
        <taxon>Eukaryota</taxon>
        <taxon>Viridiplantae</taxon>
        <taxon>Streptophyta</taxon>
        <taxon>Embryophyta</taxon>
        <taxon>Tracheophyta</taxon>
        <taxon>Spermatophyta</taxon>
        <taxon>Magnoliopsida</taxon>
        <taxon>eudicotyledons</taxon>
        <taxon>Gunneridae</taxon>
        <taxon>Pentapetalae</taxon>
        <taxon>rosids</taxon>
        <taxon>fabids</taxon>
        <taxon>Fagales</taxon>
        <taxon>Fagaceae</taxon>
        <taxon>Quercus</taxon>
    </lineage>
</organism>
<protein>
    <recommendedName>
        <fullName evidence="4">Large ribosomal subunit protein uL15/eL18 domain-containing protein</fullName>
    </recommendedName>
</protein>
<reference evidence="6 7" key="1">
    <citation type="journal article" date="2023" name="G3 (Bethesda)">
        <title>A haplotype-resolved chromosome-scale genome for Quercus rubra L. provides insights into the genetics of adaptive traits for red oak species.</title>
        <authorList>
            <person name="Kapoor B."/>
            <person name="Jenkins J."/>
            <person name="Schmutz J."/>
            <person name="Zhebentyayeva T."/>
            <person name="Kuelheim C."/>
            <person name="Coggeshall M."/>
            <person name="Heim C."/>
            <person name="Lasky J.R."/>
            <person name="Leites L."/>
            <person name="Islam-Faridi N."/>
            <person name="Romero-Severson J."/>
            <person name="DeLeo V.L."/>
            <person name="Lucas S.M."/>
            <person name="Lazic D."/>
            <person name="Gailing O."/>
            <person name="Carlson J."/>
            <person name="Staton M."/>
        </authorList>
    </citation>
    <scope>NUCLEOTIDE SEQUENCE [LARGE SCALE GENOMIC DNA]</scope>
    <source>
        <strain evidence="6">Pseudo-F2</strain>
        <tissue evidence="5">Dormant leaf buds and twig bark tissues</tissue>
    </source>
</reference>
<dbReference type="PANTHER" id="PTHR12934">
    <property type="entry name" value="50S RIBOSOMAL PROTEIN L15"/>
    <property type="match status" value="1"/>
</dbReference>
<evidence type="ECO:0000256" key="3">
    <source>
        <dbReference type="ARBA" id="ARBA00023274"/>
    </source>
</evidence>
<evidence type="ECO:0000259" key="4">
    <source>
        <dbReference type="Pfam" id="PF00828"/>
    </source>
</evidence>
<evidence type="ECO:0000313" key="7">
    <source>
        <dbReference type="Proteomes" id="UP001324115"/>
    </source>
</evidence>
<keyword evidence="2" id="KW-0689">Ribosomal protein</keyword>
<sequence>MLRKSLRSSKTRRCYPFLTEAQAKERRKGRNTESVLDNIRVIASIYNGSSVHIPFQITPTALSPFSFSFLSFISLRTETLTNSHSHNPTALSPFSYSAPIKYRHLYTTPYTPEKTNIPLKNRKVKSTIPIRALDDEETEKPNISDKTGAFTSQPVGLGKFAKIINAGKIDSSELITMKTLKDTGAIGKQIKDGVGLMGRGAEQIKWPIHLYNLLWKKVPARSFIGSPVLCDSGFDLLNKLLTYDPEKRITAEATLKHDWFSNLAA</sequence>
<evidence type="ECO:0000256" key="2">
    <source>
        <dbReference type="ARBA" id="ARBA00022980"/>
    </source>
</evidence>
<dbReference type="GO" id="GO:0003735">
    <property type="term" value="F:structural constituent of ribosome"/>
    <property type="evidence" value="ECO:0007669"/>
    <property type="project" value="InterPro"/>
</dbReference>
<dbReference type="Proteomes" id="UP001324115">
    <property type="component" value="Unassembled WGS sequence"/>
</dbReference>
<dbReference type="EMBL" id="JAXUIC010000010">
    <property type="protein sequence ID" value="KAK4568945.1"/>
    <property type="molecule type" value="Genomic_DNA"/>
</dbReference>
<keyword evidence="7" id="KW-1185">Reference proteome</keyword>
<dbReference type="Pfam" id="PF00828">
    <property type="entry name" value="Ribosomal_L27A"/>
    <property type="match status" value="1"/>
</dbReference>
<dbReference type="InterPro" id="IPR021131">
    <property type="entry name" value="Ribosomal_uL15/eL18"/>
</dbReference>
<evidence type="ECO:0000313" key="6">
    <source>
        <dbReference type="EMBL" id="KAK4568946.1"/>
    </source>
</evidence>
<evidence type="ECO:0000313" key="5">
    <source>
        <dbReference type="EMBL" id="KAK4568945.1"/>
    </source>
</evidence>
<dbReference type="GO" id="GO:0005762">
    <property type="term" value="C:mitochondrial large ribosomal subunit"/>
    <property type="evidence" value="ECO:0007669"/>
    <property type="project" value="TreeGrafter"/>
</dbReference>
<dbReference type="InterPro" id="IPR011009">
    <property type="entry name" value="Kinase-like_dom_sf"/>
</dbReference>
<comment type="caution">
    <text evidence="6">The sequence shown here is derived from an EMBL/GenBank/DDBJ whole genome shotgun (WGS) entry which is preliminary data.</text>
</comment>
<comment type="similarity">
    <text evidence="1">Belongs to the universal ribosomal protein uL15 family.</text>
</comment>
<dbReference type="AlphaFoldDB" id="A0AAN7EF01"/>
<keyword evidence="3" id="KW-0687">Ribonucleoprotein</keyword>
<accession>A0AAN7EF01</accession>
<evidence type="ECO:0000256" key="1">
    <source>
        <dbReference type="ARBA" id="ARBA00007320"/>
    </source>
</evidence>
<dbReference type="PANTHER" id="PTHR12934:SF11">
    <property type="entry name" value="LARGE RIBOSOMAL SUBUNIT PROTEIN UL15M"/>
    <property type="match status" value="1"/>
</dbReference>
<dbReference type="EMBL" id="JAXUIC010000010">
    <property type="protein sequence ID" value="KAK4568946.1"/>
    <property type="molecule type" value="Genomic_DNA"/>
</dbReference>
<feature type="domain" description="Large ribosomal subunit protein uL15/eL18" evidence="4">
    <location>
        <begin position="154"/>
        <end position="208"/>
    </location>
</feature>
<name>A0AAN7EF01_QUERU</name>
<proteinExistence type="inferred from homology"/>